<protein>
    <submittedName>
        <fullName evidence="1">Uncharacterized protein</fullName>
    </submittedName>
</protein>
<sequence length="304" mass="34395">MDGTLPNQDVHPGVTGILRISLNMSKKIITRIRNIKDYQKNYVTQVKNAVETVPVIEKNIEWTEWAEKSVIESENKNNSIFNTPEFENSLSLIEDSIKNVLPNLSIDPLTVGGTIGAANATLSEVVFDRINRGAFGSSNSATWVNSLNSDYYSLQKKQNIVDDITNMLKSIRLKNEFLKAIDKYLKVNSEISSCEEVAIIMRNVMEGLQGSLFELVRKNSKVIQSKKNMQWEYISNSLSIGGQGSSQSLLLLEKKLVFDDIHNKLSDIAKNSVPDPKSLLQTYYSKWLDFFYTTLNLINPKYLK</sequence>
<dbReference type="AlphaFoldDB" id="A0A0G0BE29"/>
<dbReference type="Proteomes" id="UP000034127">
    <property type="component" value="Unassembled WGS sequence"/>
</dbReference>
<gene>
    <name evidence="1" type="ORF">UR63_C0010G0039</name>
</gene>
<evidence type="ECO:0000313" key="2">
    <source>
        <dbReference type="Proteomes" id="UP000034127"/>
    </source>
</evidence>
<proteinExistence type="predicted"/>
<organism evidence="1 2">
    <name type="scientific">Candidatus Roizmanbacteria bacterium GW2011_GWC2_35_12</name>
    <dbReference type="NCBI Taxonomy" id="1618485"/>
    <lineage>
        <taxon>Bacteria</taxon>
        <taxon>Candidatus Roizmaniibacteriota</taxon>
    </lineage>
</organism>
<accession>A0A0G0BE29</accession>
<reference evidence="1 2" key="1">
    <citation type="journal article" date="2015" name="Nature">
        <title>rRNA introns, odd ribosomes, and small enigmatic genomes across a large radiation of phyla.</title>
        <authorList>
            <person name="Brown C.T."/>
            <person name="Hug L.A."/>
            <person name="Thomas B.C."/>
            <person name="Sharon I."/>
            <person name="Castelle C.J."/>
            <person name="Singh A."/>
            <person name="Wilkins M.J."/>
            <person name="Williams K.H."/>
            <person name="Banfield J.F."/>
        </authorList>
    </citation>
    <scope>NUCLEOTIDE SEQUENCE [LARGE SCALE GENOMIC DNA]</scope>
</reference>
<dbReference type="EMBL" id="LBPX01000010">
    <property type="protein sequence ID" value="KKP67718.1"/>
    <property type="molecule type" value="Genomic_DNA"/>
</dbReference>
<evidence type="ECO:0000313" key="1">
    <source>
        <dbReference type="EMBL" id="KKP67718.1"/>
    </source>
</evidence>
<comment type="caution">
    <text evidence="1">The sequence shown here is derived from an EMBL/GenBank/DDBJ whole genome shotgun (WGS) entry which is preliminary data.</text>
</comment>
<name>A0A0G0BE29_9BACT</name>